<dbReference type="CDD" id="cd06582">
    <property type="entry name" value="TM_PBP1_LivH_like"/>
    <property type="match status" value="1"/>
</dbReference>
<keyword evidence="6" id="KW-0029">Amino-acid transport</keyword>
<evidence type="ECO:0000256" key="2">
    <source>
        <dbReference type="ARBA" id="ARBA00022448"/>
    </source>
</evidence>
<keyword evidence="4" id="KW-0997">Cell inner membrane</keyword>
<comment type="similarity">
    <text evidence="9">Belongs to the binding-protein-dependent transport system permease family. LivHM subfamily.</text>
</comment>
<dbReference type="GO" id="GO:0015192">
    <property type="term" value="F:L-phenylalanine transmembrane transporter activity"/>
    <property type="evidence" value="ECO:0007669"/>
    <property type="project" value="TreeGrafter"/>
</dbReference>
<feature type="transmembrane region" description="Helical" evidence="10">
    <location>
        <begin position="12"/>
        <end position="32"/>
    </location>
</feature>
<dbReference type="GO" id="GO:0042941">
    <property type="term" value="P:D-alanine transmembrane transport"/>
    <property type="evidence" value="ECO:0007669"/>
    <property type="project" value="TreeGrafter"/>
</dbReference>
<gene>
    <name evidence="11" type="ORF">E8M01_01650</name>
</gene>
<name>A0A4D7B582_9HYPH</name>
<keyword evidence="8 10" id="KW-0472">Membrane</keyword>
<dbReference type="GO" id="GO:0015808">
    <property type="term" value="P:L-alanine transport"/>
    <property type="evidence" value="ECO:0007669"/>
    <property type="project" value="TreeGrafter"/>
</dbReference>
<evidence type="ECO:0000256" key="7">
    <source>
        <dbReference type="ARBA" id="ARBA00022989"/>
    </source>
</evidence>
<feature type="transmembrane region" description="Helical" evidence="10">
    <location>
        <begin position="236"/>
        <end position="260"/>
    </location>
</feature>
<dbReference type="EMBL" id="CP039690">
    <property type="protein sequence ID" value="QCI68989.1"/>
    <property type="molecule type" value="Genomic_DNA"/>
</dbReference>
<dbReference type="InterPro" id="IPR052157">
    <property type="entry name" value="BCAA_transport_permease"/>
</dbReference>
<keyword evidence="2" id="KW-0813">Transport</keyword>
<feature type="transmembrane region" description="Helical" evidence="10">
    <location>
        <begin position="67"/>
        <end position="92"/>
    </location>
</feature>
<feature type="transmembrane region" description="Helical" evidence="10">
    <location>
        <begin position="39"/>
        <end position="61"/>
    </location>
</feature>
<dbReference type="GO" id="GO:0015190">
    <property type="term" value="F:L-leucine transmembrane transporter activity"/>
    <property type="evidence" value="ECO:0007669"/>
    <property type="project" value="TreeGrafter"/>
</dbReference>
<feature type="transmembrane region" description="Helical" evidence="10">
    <location>
        <begin position="104"/>
        <end position="125"/>
    </location>
</feature>
<dbReference type="InterPro" id="IPR001851">
    <property type="entry name" value="ABC_transp_permease"/>
</dbReference>
<reference evidence="11 12" key="1">
    <citation type="submission" date="2019-04" db="EMBL/GenBank/DDBJ databases">
        <title>Phreatobacter aquaticus sp. nov.</title>
        <authorList>
            <person name="Choi A."/>
        </authorList>
    </citation>
    <scope>NUCLEOTIDE SEQUENCE [LARGE SCALE GENOMIC DNA]</scope>
    <source>
        <strain evidence="11 12">KCTC 52518</strain>
    </source>
</reference>
<comment type="subcellular location">
    <subcellularLocation>
        <location evidence="1">Cell membrane</location>
        <topology evidence="1">Multi-pass membrane protein</topology>
    </subcellularLocation>
</comment>
<evidence type="ECO:0000256" key="10">
    <source>
        <dbReference type="SAM" id="Phobius"/>
    </source>
</evidence>
<keyword evidence="5 10" id="KW-0812">Transmembrane</keyword>
<dbReference type="OrthoDB" id="9807115at2"/>
<accession>A0A4D7B582</accession>
<dbReference type="Pfam" id="PF02653">
    <property type="entry name" value="BPD_transp_2"/>
    <property type="match status" value="1"/>
</dbReference>
<dbReference type="Proteomes" id="UP000298781">
    <property type="component" value="Chromosome"/>
</dbReference>
<feature type="transmembrane region" description="Helical" evidence="10">
    <location>
        <begin position="272"/>
        <end position="289"/>
    </location>
</feature>
<evidence type="ECO:0000256" key="1">
    <source>
        <dbReference type="ARBA" id="ARBA00004651"/>
    </source>
</evidence>
<proteinExistence type="inferred from homology"/>
<feature type="transmembrane region" description="Helical" evidence="10">
    <location>
        <begin position="204"/>
        <end position="224"/>
    </location>
</feature>
<dbReference type="GO" id="GO:0005886">
    <property type="term" value="C:plasma membrane"/>
    <property type="evidence" value="ECO:0007669"/>
    <property type="project" value="UniProtKB-SubCell"/>
</dbReference>
<organism evidence="11 12">
    <name type="scientific">Phreatobacter stygius</name>
    <dbReference type="NCBI Taxonomy" id="1940610"/>
    <lineage>
        <taxon>Bacteria</taxon>
        <taxon>Pseudomonadati</taxon>
        <taxon>Pseudomonadota</taxon>
        <taxon>Alphaproteobacteria</taxon>
        <taxon>Hyphomicrobiales</taxon>
        <taxon>Phreatobacteraceae</taxon>
        <taxon>Phreatobacter</taxon>
    </lineage>
</organism>
<evidence type="ECO:0000256" key="9">
    <source>
        <dbReference type="ARBA" id="ARBA00037998"/>
    </source>
</evidence>
<dbReference type="PANTHER" id="PTHR11795">
    <property type="entry name" value="BRANCHED-CHAIN AMINO ACID TRANSPORT SYSTEM PERMEASE PROTEIN LIVH"/>
    <property type="match status" value="1"/>
</dbReference>
<evidence type="ECO:0000256" key="6">
    <source>
        <dbReference type="ARBA" id="ARBA00022970"/>
    </source>
</evidence>
<evidence type="ECO:0000313" key="11">
    <source>
        <dbReference type="EMBL" id="QCI68989.1"/>
    </source>
</evidence>
<dbReference type="PANTHER" id="PTHR11795:SF371">
    <property type="entry name" value="HIGH-AFFINITY BRANCHED-CHAIN AMINO ACID TRANSPORT SYSTEM PERMEASE PROTEIN LIVH"/>
    <property type="match status" value="1"/>
</dbReference>
<keyword evidence="12" id="KW-1185">Reference proteome</keyword>
<dbReference type="KEGG" id="pstg:E8M01_01650"/>
<dbReference type="GO" id="GO:1903806">
    <property type="term" value="P:L-isoleucine import across plasma membrane"/>
    <property type="evidence" value="ECO:0007669"/>
    <property type="project" value="TreeGrafter"/>
</dbReference>
<evidence type="ECO:0000313" key="12">
    <source>
        <dbReference type="Proteomes" id="UP000298781"/>
    </source>
</evidence>
<evidence type="ECO:0000256" key="4">
    <source>
        <dbReference type="ARBA" id="ARBA00022519"/>
    </source>
</evidence>
<dbReference type="AlphaFoldDB" id="A0A4D7B582"/>
<protein>
    <submittedName>
        <fullName evidence="11">Branched-chain amino acid ABC transporter permease</fullName>
    </submittedName>
</protein>
<keyword evidence="3" id="KW-1003">Cell membrane</keyword>
<keyword evidence="7 10" id="KW-1133">Transmembrane helix</keyword>
<dbReference type="GO" id="GO:0005304">
    <property type="term" value="F:L-valine transmembrane transporter activity"/>
    <property type="evidence" value="ECO:0007669"/>
    <property type="project" value="TreeGrafter"/>
</dbReference>
<evidence type="ECO:0000256" key="8">
    <source>
        <dbReference type="ARBA" id="ARBA00023136"/>
    </source>
</evidence>
<evidence type="ECO:0000256" key="3">
    <source>
        <dbReference type="ARBA" id="ARBA00022475"/>
    </source>
</evidence>
<feature type="transmembrane region" description="Helical" evidence="10">
    <location>
        <begin position="153"/>
        <end position="170"/>
    </location>
</feature>
<sequence length="298" mass="30869">MAQLIVDGIMTGAILSLGAIGITLGLAILRFANFAYAELLTVGAYATLAVVLAMGGTGVPIDPFSFGAYIGLALLVSLAATGLAALVGDALVFAPLRRRSAGPLVLIFASFGLALVVRNLVLLIFGPQPEYYSRELQMAILLPGDIRLMPDQVVVLAAAVLALGALWWVLNHTRHGLAMRAVAENPGLAQTCAISPKAAIRVTWLITGVLGALGGTLFGLTVQLRPEMGANLLLPLFTAAVLGGVGSIPGAVIGGLFVGIAENLSTLVLPTAYKAIVPFLIMLACFFIRPQGLFGQSR</sequence>
<evidence type="ECO:0000256" key="5">
    <source>
        <dbReference type="ARBA" id="ARBA00022692"/>
    </source>
</evidence>
<dbReference type="GO" id="GO:0015188">
    <property type="term" value="F:L-isoleucine transmembrane transporter activity"/>
    <property type="evidence" value="ECO:0007669"/>
    <property type="project" value="TreeGrafter"/>
</dbReference>